<protein>
    <submittedName>
        <fullName evidence="4">4'-phosphopantetheinyl transferase superfamily protein</fullName>
    </submittedName>
</protein>
<dbReference type="PANTHER" id="PTHR12215:SF10">
    <property type="entry name" value="L-AMINOADIPATE-SEMIALDEHYDE DEHYDROGENASE-PHOSPHOPANTETHEINYL TRANSFERASE"/>
    <property type="match status" value="1"/>
</dbReference>
<comment type="caution">
    <text evidence="4">The sequence shown here is derived from an EMBL/GenBank/DDBJ whole genome shotgun (WGS) entry which is preliminary data.</text>
</comment>
<dbReference type="InterPro" id="IPR008278">
    <property type="entry name" value="4-PPantetheinyl_Trfase_dom"/>
</dbReference>
<dbReference type="Gene3D" id="3.90.470.20">
    <property type="entry name" value="4'-phosphopantetheinyl transferase domain"/>
    <property type="match status" value="1"/>
</dbReference>
<proteinExistence type="inferred from homology"/>
<dbReference type="RefSeq" id="WP_197990976.1">
    <property type="nucleotide sequence ID" value="NZ_JACYXC010000001.1"/>
</dbReference>
<feature type="domain" description="4'-phosphopantetheinyl transferase" evidence="3">
    <location>
        <begin position="131"/>
        <end position="195"/>
    </location>
</feature>
<name>A0ABS0NRG0_9ACTN</name>
<dbReference type="GO" id="GO:0016740">
    <property type="term" value="F:transferase activity"/>
    <property type="evidence" value="ECO:0007669"/>
    <property type="project" value="UniProtKB-KW"/>
</dbReference>
<sequence length="238" mass="25167">MTDVSVLGHDPLPAAVTAGRPGRPQSWVLSVPDCGDALGLDPEKVLDAAERERAAGFYRAEDQQRYRAAHAGLRVLLGAYLDLDPAAVRFIREPCPGCGEPHGRPAVPGTPLHFNMSHAGDLVLFAFGDAPIGADVEKFQSPETVAQVTASLHARERAELAGLPAADRPVAFARCWTRKEAYLKGLGTGLSRDPALDYVGTGPDPVPVGDWSLVDLSLDHVSPGYAAAYAILGVTRTA</sequence>
<evidence type="ECO:0000256" key="1">
    <source>
        <dbReference type="ARBA" id="ARBA00010990"/>
    </source>
</evidence>
<keyword evidence="2 4" id="KW-0808">Transferase</keyword>
<dbReference type="EMBL" id="JACYXC010000001">
    <property type="protein sequence ID" value="MBH5337726.1"/>
    <property type="molecule type" value="Genomic_DNA"/>
</dbReference>
<dbReference type="Proteomes" id="UP000807371">
    <property type="component" value="Unassembled WGS sequence"/>
</dbReference>
<evidence type="ECO:0000313" key="5">
    <source>
        <dbReference type="Proteomes" id="UP000807371"/>
    </source>
</evidence>
<dbReference type="InterPro" id="IPR037143">
    <property type="entry name" value="4-PPantetheinyl_Trfase_dom_sf"/>
</dbReference>
<dbReference type="InterPro" id="IPR050559">
    <property type="entry name" value="P-Pant_transferase_sf"/>
</dbReference>
<reference evidence="4 5" key="1">
    <citation type="submission" date="2020-09" db="EMBL/GenBank/DDBJ databases">
        <title>Biosynthesis of the nuclear factor of activated T cells inhibitor NFAT-133 and its congeners in Streptomyces pactum.</title>
        <authorList>
            <person name="Zhou W."/>
            <person name="Posri P."/>
            <person name="Abugrain M.E."/>
            <person name="Weisberg A.J."/>
            <person name="Chang J.H."/>
            <person name="Mahmud T."/>
        </authorList>
    </citation>
    <scope>NUCLEOTIDE SEQUENCE [LARGE SCALE GENOMIC DNA]</scope>
    <source>
        <strain evidence="4 5">ATCC 27456</strain>
    </source>
</reference>
<organism evidence="4 5">
    <name type="scientific">Streptomyces pactum</name>
    <dbReference type="NCBI Taxonomy" id="68249"/>
    <lineage>
        <taxon>Bacteria</taxon>
        <taxon>Bacillati</taxon>
        <taxon>Actinomycetota</taxon>
        <taxon>Actinomycetes</taxon>
        <taxon>Kitasatosporales</taxon>
        <taxon>Streptomycetaceae</taxon>
        <taxon>Streptomyces</taxon>
    </lineage>
</organism>
<dbReference type="Pfam" id="PF01648">
    <property type="entry name" value="ACPS"/>
    <property type="match status" value="1"/>
</dbReference>
<dbReference type="SUPFAM" id="SSF56214">
    <property type="entry name" value="4'-phosphopantetheinyl transferase"/>
    <property type="match status" value="2"/>
</dbReference>
<evidence type="ECO:0000259" key="3">
    <source>
        <dbReference type="Pfam" id="PF01648"/>
    </source>
</evidence>
<dbReference type="PANTHER" id="PTHR12215">
    <property type="entry name" value="PHOSPHOPANTETHEINE TRANSFERASE"/>
    <property type="match status" value="1"/>
</dbReference>
<evidence type="ECO:0000313" key="4">
    <source>
        <dbReference type="EMBL" id="MBH5337726.1"/>
    </source>
</evidence>
<accession>A0ABS0NRG0</accession>
<keyword evidence="5" id="KW-1185">Reference proteome</keyword>
<evidence type="ECO:0000256" key="2">
    <source>
        <dbReference type="ARBA" id="ARBA00022679"/>
    </source>
</evidence>
<gene>
    <name evidence="4" type="ORF">IHE55_24300</name>
</gene>
<comment type="similarity">
    <text evidence="1">Belongs to the P-Pant transferase superfamily. Gsp/Sfp/HetI/AcpT family.</text>
</comment>